<feature type="compositionally biased region" description="Basic and acidic residues" evidence="1">
    <location>
        <begin position="1"/>
        <end position="14"/>
    </location>
</feature>
<reference evidence="2 3" key="1">
    <citation type="journal article" date="2008" name="Proc. Natl. Acad. Sci. U.S.A.">
        <title>Niche adaptation and genome expansion in the chlorophyll d-producing cyanobacterium Acaryochloris marina.</title>
        <authorList>
            <person name="Swingley W.D."/>
            <person name="Chen M."/>
            <person name="Cheung P.C."/>
            <person name="Conrad A.L."/>
            <person name="Dejesa L.C."/>
            <person name="Hao J."/>
            <person name="Honchak B.M."/>
            <person name="Karbach L.E."/>
            <person name="Kurdoglu A."/>
            <person name="Lahiri S."/>
            <person name="Mastrian S.D."/>
            <person name="Miyashita H."/>
            <person name="Page L."/>
            <person name="Ramakrishna P."/>
            <person name="Satoh S."/>
            <person name="Sattley W.M."/>
            <person name="Shimada Y."/>
            <person name="Taylor H.L."/>
            <person name="Tomo T."/>
            <person name="Tsuchiya T."/>
            <person name="Wang Z.T."/>
            <person name="Raymond J."/>
            <person name="Mimuro M."/>
            <person name="Blankenship R.E."/>
            <person name="Touchman J.W."/>
        </authorList>
    </citation>
    <scope>NUCLEOTIDE SEQUENCE [LARGE SCALE GENOMIC DNA]</scope>
    <source>
        <strain evidence="3">MBIC 11017</strain>
    </source>
</reference>
<keyword evidence="3" id="KW-1185">Reference proteome</keyword>
<name>B0CF24_ACAM1</name>
<dbReference type="Proteomes" id="UP000000268">
    <property type="component" value="Chromosome"/>
</dbReference>
<dbReference type="KEGG" id="amr:AM1_5589"/>
<feature type="compositionally biased region" description="Basic and acidic residues" evidence="1">
    <location>
        <begin position="28"/>
        <end position="37"/>
    </location>
</feature>
<organism evidence="2 3">
    <name type="scientific">Acaryochloris marina (strain MBIC 11017)</name>
    <dbReference type="NCBI Taxonomy" id="329726"/>
    <lineage>
        <taxon>Bacteria</taxon>
        <taxon>Bacillati</taxon>
        <taxon>Cyanobacteriota</taxon>
        <taxon>Cyanophyceae</taxon>
        <taxon>Acaryochloridales</taxon>
        <taxon>Acaryochloridaceae</taxon>
        <taxon>Acaryochloris</taxon>
    </lineage>
</organism>
<evidence type="ECO:0000313" key="3">
    <source>
        <dbReference type="Proteomes" id="UP000000268"/>
    </source>
</evidence>
<feature type="region of interest" description="Disordered" evidence="1">
    <location>
        <begin position="1"/>
        <end position="37"/>
    </location>
</feature>
<evidence type="ECO:0000256" key="1">
    <source>
        <dbReference type="SAM" id="MobiDB-lite"/>
    </source>
</evidence>
<dbReference type="AlphaFoldDB" id="B0CF24"/>
<dbReference type="EMBL" id="CP000828">
    <property type="protein sequence ID" value="ABW30540.1"/>
    <property type="molecule type" value="Genomic_DNA"/>
</dbReference>
<evidence type="ECO:0000313" key="2">
    <source>
        <dbReference type="EMBL" id="ABW30540.1"/>
    </source>
</evidence>
<accession>B0CF24</accession>
<proteinExistence type="predicted"/>
<gene>
    <name evidence="2" type="ordered locus">AM1_5589</name>
</gene>
<protein>
    <submittedName>
        <fullName evidence="2">Uncharacterized protein</fullName>
    </submittedName>
</protein>
<sequence length="37" mass="4093">MGEGTHSELVRYDPGESFGHGESFNPGRNREDNLGED</sequence>
<dbReference type="HOGENOM" id="CLU_3338763_0_0_3"/>